<reference evidence="3 4" key="1">
    <citation type="submission" date="2016-10" db="EMBL/GenBank/DDBJ databases">
        <authorList>
            <person name="de Groot N.N."/>
        </authorList>
    </citation>
    <scope>NUCLEOTIDE SEQUENCE [LARGE SCALE GENOMIC DNA]</scope>
    <source>
        <strain evidence="3 4">CGMCC 1.7727</strain>
    </source>
</reference>
<accession>A0A1H9V3A9</accession>
<feature type="transmembrane region" description="Helical" evidence="1">
    <location>
        <begin position="246"/>
        <end position="266"/>
    </location>
</feature>
<organism evidence="3 4">
    <name type="scientific">Gracilibacillus ureilyticus</name>
    <dbReference type="NCBI Taxonomy" id="531814"/>
    <lineage>
        <taxon>Bacteria</taxon>
        <taxon>Bacillati</taxon>
        <taxon>Bacillota</taxon>
        <taxon>Bacilli</taxon>
        <taxon>Bacillales</taxon>
        <taxon>Bacillaceae</taxon>
        <taxon>Gracilibacillus</taxon>
    </lineage>
</organism>
<feature type="transmembrane region" description="Helical" evidence="1">
    <location>
        <begin position="92"/>
        <end position="112"/>
    </location>
</feature>
<feature type="transmembrane region" description="Helical" evidence="1">
    <location>
        <begin position="20"/>
        <end position="47"/>
    </location>
</feature>
<dbReference type="OrthoDB" id="8754470at2"/>
<keyword evidence="4" id="KW-1185">Reference proteome</keyword>
<keyword evidence="1" id="KW-0812">Transmembrane</keyword>
<feature type="domain" description="CAAX prenyl protease 2/Lysostaphin resistance protein A-like" evidence="2">
    <location>
        <begin position="168"/>
        <end position="259"/>
    </location>
</feature>
<dbReference type="GO" id="GO:0080120">
    <property type="term" value="P:CAAX-box protein maturation"/>
    <property type="evidence" value="ECO:0007669"/>
    <property type="project" value="UniProtKB-ARBA"/>
</dbReference>
<feature type="transmembrane region" description="Helical" evidence="1">
    <location>
        <begin position="221"/>
        <end position="239"/>
    </location>
</feature>
<evidence type="ECO:0000313" key="3">
    <source>
        <dbReference type="EMBL" id="SES16162.1"/>
    </source>
</evidence>
<keyword evidence="1" id="KW-0472">Membrane</keyword>
<feature type="transmembrane region" description="Helical" evidence="1">
    <location>
        <begin position="168"/>
        <end position="186"/>
    </location>
</feature>
<feature type="transmembrane region" description="Helical" evidence="1">
    <location>
        <begin position="54"/>
        <end position="72"/>
    </location>
</feature>
<feature type="transmembrane region" description="Helical" evidence="1">
    <location>
        <begin position="198"/>
        <end position="215"/>
    </location>
</feature>
<proteinExistence type="predicted"/>
<dbReference type="InterPro" id="IPR003675">
    <property type="entry name" value="Rce1/LyrA-like_dom"/>
</dbReference>
<dbReference type="Proteomes" id="UP000199687">
    <property type="component" value="Unassembled WGS sequence"/>
</dbReference>
<evidence type="ECO:0000256" key="1">
    <source>
        <dbReference type="SAM" id="Phobius"/>
    </source>
</evidence>
<evidence type="ECO:0000259" key="2">
    <source>
        <dbReference type="Pfam" id="PF02517"/>
    </source>
</evidence>
<dbReference type="RefSeq" id="WP_089743333.1">
    <property type="nucleotide sequence ID" value="NZ_FOGL01000021.1"/>
</dbReference>
<protein>
    <recommendedName>
        <fullName evidence="2">CAAX prenyl protease 2/Lysostaphin resistance protein A-like domain-containing protein</fullName>
    </recommendedName>
</protein>
<name>A0A1H9V3A9_9BACI</name>
<dbReference type="Pfam" id="PF02517">
    <property type="entry name" value="Rce1-like"/>
    <property type="match status" value="1"/>
</dbReference>
<dbReference type="STRING" id="531814.SAMN04487944_12121"/>
<dbReference type="AlphaFoldDB" id="A0A1H9V3A9"/>
<dbReference type="GO" id="GO:0004175">
    <property type="term" value="F:endopeptidase activity"/>
    <property type="evidence" value="ECO:0007669"/>
    <property type="project" value="UniProtKB-ARBA"/>
</dbReference>
<feature type="transmembrane region" description="Helical" evidence="1">
    <location>
        <begin position="141"/>
        <end position="162"/>
    </location>
</feature>
<sequence>MKNKWYRHSGISYKFTSLFFFVTLLALLQLKHYGLAIATGFCLLLFFFNKSMKLFVLSTLAFGAGFFIYSYVTQNLLTDTDDVGTSIIQNRLALFFIIIPLILTSLFSNLPFTDLWRKPDWGAILRIPLPGSHSHQVKVSVFLPIAMITNMLVFLPFIIMNGPRLEEIWLFALSFALINAMLEEIIWRGLLLSHFTRALGSVWAVIITSAGFGLQHYSLGFSWGASIAFIAGGLFFGAVTVRSNSIFPAVIWHVFINVLMVLSGLIR</sequence>
<gene>
    <name evidence="3" type="ORF">SAMN04487944_12121</name>
</gene>
<dbReference type="EMBL" id="FOGL01000021">
    <property type="protein sequence ID" value="SES16162.1"/>
    <property type="molecule type" value="Genomic_DNA"/>
</dbReference>
<keyword evidence="1" id="KW-1133">Transmembrane helix</keyword>
<evidence type="ECO:0000313" key="4">
    <source>
        <dbReference type="Proteomes" id="UP000199687"/>
    </source>
</evidence>